<keyword evidence="2" id="KW-1133">Transmembrane helix</keyword>
<keyword evidence="4" id="KW-1185">Reference proteome</keyword>
<feature type="region of interest" description="Disordered" evidence="1">
    <location>
        <begin position="1"/>
        <end position="30"/>
    </location>
</feature>
<feature type="transmembrane region" description="Helical" evidence="2">
    <location>
        <begin position="462"/>
        <end position="482"/>
    </location>
</feature>
<dbReference type="AlphaFoldDB" id="A0A1L7D5N7"/>
<accession>A0A1L7D5N7</accession>
<dbReference type="RefSeq" id="WP_245802987.1">
    <property type="nucleotide sequence ID" value="NZ_CP009249.1"/>
</dbReference>
<evidence type="ECO:0000256" key="2">
    <source>
        <dbReference type="SAM" id="Phobius"/>
    </source>
</evidence>
<reference evidence="3 4" key="1">
    <citation type="submission" date="2014-08" db="EMBL/GenBank/DDBJ databases">
        <title>Complete genome sequence of Corynebacterium phocae M408/89/1(T)(=DSM 44612(T)), isolated from the common seal (Phoca vitulina).</title>
        <authorList>
            <person name="Ruckert C."/>
            <person name="Albersmeier A."/>
            <person name="Winkler A."/>
            <person name="Kalinowski J."/>
        </authorList>
    </citation>
    <scope>NUCLEOTIDE SEQUENCE [LARGE SCALE GENOMIC DNA]</scope>
    <source>
        <strain evidence="3 4">M408/89/1</strain>
    </source>
</reference>
<feature type="compositionally biased region" description="Polar residues" evidence="1">
    <location>
        <begin position="1"/>
        <end position="13"/>
    </location>
</feature>
<dbReference type="Proteomes" id="UP000185491">
    <property type="component" value="Chromosome"/>
</dbReference>
<dbReference type="KEGG" id="cpho:CPHO_10890"/>
<organism evidence="3 4">
    <name type="scientific">Corynebacterium phocae</name>
    <dbReference type="NCBI Taxonomy" id="161895"/>
    <lineage>
        <taxon>Bacteria</taxon>
        <taxon>Bacillati</taxon>
        <taxon>Actinomycetota</taxon>
        <taxon>Actinomycetes</taxon>
        <taxon>Mycobacteriales</taxon>
        <taxon>Corynebacteriaceae</taxon>
        <taxon>Corynebacterium</taxon>
    </lineage>
</organism>
<gene>
    <name evidence="3" type="ORF">CPHO_10890</name>
</gene>
<keyword evidence="2" id="KW-0812">Transmembrane</keyword>
<dbReference type="EMBL" id="CP009249">
    <property type="protein sequence ID" value="APT93313.1"/>
    <property type="molecule type" value="Genomic_DNA"/>
</dbReference>
<evidence type="ECO:0000313" key="3">
    <source>
        <dbReference type="EMBL" id="APT93313.1"/>
    </source>
</evidence>
<feature type="transmembrane region" description="Helical" evidence="2">
    <location>
        <begin position="252"/>
        <end position="272"/>
    </location>
</feature>
<sequence length="490" mass="53364">MTTPAQSTGTTPHASDLATDAAGDRDAHAHQDQWLDEVSEPAQPIFDRATHRALMWFAGPARLMRRGYNFITTTPGKMTTMMVLLTVTIAAAGLSMANFSSARHERLDVLLSSTEPMNNAAHNLYTSLSLADTVASTTFVQAGDTPEISRQLYNDSIDRAAAAATQAVLGTDESDTHIRSLVGLIQRRLPVYTGMVEQARANHRSGNAVAVTYMTNASALMRDDILPAAGELFQLTSAKVATQERELTTPQWIPITGFLAAVGLLLVAQWWLWRLTRRRFNRGFLTGTALMLVALVWVVIANVLTWASGGQRFDTAAAPWEQLTNSQIAAQQARTAETLLLVNRQTPDSVSDEFTGMASAVNQALDSFTNAEHKEPRHQETVDSARAALAEWSVAHRLMVENLAAGNYDAAIYQATAVNPPEEIPTSAPAFSQLNNSLTQLIATTREVMRTYINDSLTVNRALGGAVGFLTIAAIFAIWVGIRPRLQEYL</sequence>
<evidence type="ECO:0000313" key="4">
    <source>
        <dbReference type="Proteomes" id="UP000185491"/>
    </source>
</evidence>
<name>A0A1L7D5N7_9CORY</name>
<keyword evidence="2" id="KW-0472">Membrane</keyword>
<proteinExistence type="predicted"/>
<feature type="transmembrane region" description="Helical" evidence="2">
    <location>
        <begin position="284"/>
        <end position="307"/>
    </location>
</feature>
<protein>
    <submittedName>
        <fullName evidence="3">Membrane protein</fullName>
    </submittedName>
</protein>
<dbReference type="STRING" id="161895.CPHO_10890"/>
<evidence type="ECO:0000256" key="1">
    <source>
        <dbReference type="SAM" id="MobiDB-lite"/>
    </source>
</evidence>